<comment type="caution">
    <text evidence="4">The sequence shown here is derived from an EMBL/GenBank/DDBJ whole genome shotgun (WGS) entry which is preliminary data.</text>
</comment>
<sequence>MSDSSLPYVDVLPDGDYDAVVIWLHGLGDSGNGFAPIVPELKLPSDHRIRFIFPHAPVRPVTINNGMAMRAWYDIVSMDFNHRADRQGVEESAYLVEQLIQAEIDRGIDPKRIVLAGFSQGGVIALHLGTRLSVPLAGIMALSTYMCAPESLANEAHPANRETPVLCCHGQFDDVVPVFMGKAAYQVLSENGYSAQWQEYPMQHNVCLEEIQAISAWLQQRLCD</sequence>
<evidence type="ECO:0000259" key="3">
    <source>
        <dbReference type="Pfam" id="PF02230"/>
    </source>
</evidence>
<name>A0ABS8GAC8_9ALTE</name>
<reference evidence="4 5" key="1">
    <citation type="submission" date="2021-10" db="EMBL/GenBank/DDBJ databases">
        <title>Draft genome of Aestuariibacter halophilus JC2043.</title>
        <authorList>
            <person name="Emsley S.A."/>
            <person name="Pfannmuller K.M."/>
            <person name="Ushijima B."/>
            <person name="Saw J.H."/>
            <person name="Videau P."/>
        </authorList>
    </citation>
    <scope>NUCLEOTIDE SEQUENCE [LARGE SCALE GENOMIC DNA]</scope>
    <source>
        <strain evidence="4 5">JC2043</strain>
    </source>
</reference>
<keyword evidence="2" id="KW-0378">Hydrolase</keyword>
<dbReference type="Pfam" id="PF02230">
    <property type="entry name" value="Abhydrolase_2"/>
    <property type="match status" value="1"/>
</dbReference>
<proteinExistence type="inferred from homology"/>
<dbReference type="SUPFAM" id="SSF53474">
    <property type="entry name" value="alpha/beta-Hydrolases"/>
    <property type="match status" value="1"/>
</dbReference>
<evidence type="ECO:0000256" key="1">
    <source>
        <dbReference type="ARBA" id="ARBA00006499"/>
    </source>
</evidence>
<gene>
    <name evidence="4" type="ORF">LJ739_14915</name>
</gene>
<organism evidence="4 5">
    <name type="scientific">Fluctibacter halophilus</name>
    <dbReference type="NCBI Taxonomy" id="226011"/>
    <lineage>
        <taxon>Bacteria</taxon>
        <taxon>Pseudomonadati</taxon>
        <taxon>Pseudomonadota</taxon>
        <taxon>Gammaproteobacteria</taxon>
        <taxon>Alteromonadales</taxon>
        <taxon>Alteromonadaceae</taxon>
        <taxon>Fluctibacter</taxon>
    </lineage>
</organism>
<dbReference type="EMBL" id="JAJEWP010000005">
    <property type="protein sequence ID" value="MCC2617542.1"/>
    <property type="molecule type" value="Genomic_DNA"/>
</dbReference>
<dbReference type="PANTHER" id="PTHR10655:SF17">
    <property type="entry name" value="LYSOPHOSPHOLIPASE-LIKE PROTEIN 1"/>
    <property type="match status" value="1"/>
</dbReference>
<dbReference type="InterPro" id="IPR003140">
    <property type="entry name" value="PLipase/COase/thioEstase"/>
</dbReference>
<dbReference type="InterPro" id="IPR029058">
    <property type="entry name" value="AB_hydrolase_fold"/>
</dbReference>
<dbReference type="InterPro" id="IPR050565">
    <property type="entry name" value="LYPA1-2/EST-like"/>
</dbReference>
<dbReference type="PANTHER" id="PTHR10655">
    <property type="entry name" value="LYSOPHOSPHOLIPASE-RELATED"/>
    <property type="match status" value="1"/>
</dbReference>
<evidence type="ECO:0000313" key="4">
    <source>
        <dbReference type="EMBL" id="MCC2617542.1"/>
    </source>
</evidence>
<evidence type="ECO:0000313" key="5">
    <source>
        <dbReference type="Proteomes" id="UP001520878"/>
    </source>
</evidence>
<comment type="similarity">
    <text evidence="1">Belongs to the AB hydrolase superfamily. AB hydrolase 2 family.</text>
</comment>
<dbReference type="Proteomes" id="UP001520878">
    <property type="component" value="Unassembled WGS sequence"/>
</dbReference>
<feature type="domain" description="Phospholipase/carboxylesterase/thioesterase" evidence="3">
    <location>
        <begin position="16"/>
        <end position="219"/>
    </location>
</feature>
<keyword evidence="5" id="KW-1185">Reference proteome</keyword>
<evidence type="ECO:0000256" key="2">
    <source>
        <dbReference type="ARBA" id="ARBA00022801"/>
    </source>
</evidence>
<dbReference type="RefSeq" id="WP_229161788.1">
    <property type="nucleotide sequence ID" value="NZ_JAJEWP010000005.1"/>
</dbReference>
<protein>
    <submittedName>
        <fullName evidence="4">Carboxylesterase</fullName>
    </submittedName>
</protein>
<accession>A0ABS8GAC8</accession>
<dbReference type="Gene3D" id="3.40.50.1820">
    <property type="entry name" value="alpha/beta hydrolase"/>
    <property type="match status" value="1"/>
</dbReference>